<evidence type="ECO:0000313" key="4">
    <source>
        <dbReference type="Proteomes" id="UP001189429"/>
    </source>
</evidence>
<evidence type="ECO:0000256" key="2">
    <source>
        <dbReference type="SAM" id="MobiDB-lite"/>
    </source>
</evidence>
<protein>
    <recommendedName>
        <fullName evidence="5">RRM domain-containing protein</fullName>
    </recommendedName>
</protein>
<name>A0ABN9TWE8_9DINO</name>
<sequence length="284" mass="29981">MQFLPPCPAMQLLPPCRHSDNEPLDTDNELDHPRGLGRAATGGGRAPDDPPSPGGAQPASHERPPPRETGGAPPLPRRRRSSADQCARHAAALRRGSAPAGRPLGDWPRQAEPARAEGGAALGSGLAARAGRRVCARRAGAFGSKLAAAGGALQVQRARLLELEQLLAERREEAQDIRQTILKREACLEELKLQQCEPVARALVSIEKAAPVASSSSSSSSSPGAPANTTLMIRNIPMAVTQSELLILMNRSGSANRYGFAYVPSDFHARTAKGHSSVHSCHPP</sequence>
<evidence type="ECO:0000256" key="1">
    <source>
        <dbReference type="SAM" id="Coils"/>
    </source>
</evidence>
<reference evidence="3" key="1">
    <citation type="submission" date="2023-10" db="EMBL/GenBank/DDBJ databases">
        <authorList>
            <person name="Chen Y."/>
            <person name="Shah S."/>
            <person name="Dougan E. K."/>
            <person name="Thang M."/>
            <person name="Chan C."/>
        </authorList>
    </citation>
    <scope>NUCLEOTIDE SEQUENCE [LARGE SCALE GENOMIC DNA]</scope>
</reference>
<organism evidence="3 4">
    <name type="scientific">Prorocentrum cordatum</name>
    <dbReference type="NCBI Taxonomy" id="2364126"/>
    <lineage>
        <taxon>Eukaryota</taxon>
        <taxon>Sar</taxon>
        <taxon>Alveolata</taxon>
        <taxon>Dinophyceae</taxon>
        <taxon>Prorocentrales</taxon>
        <taxon>Prorocentraceae</taxon>
        <taxon>Prorocentrum</taxon>
    </lineage>
</organism>
<keyword evidence="4" id="KW-1185">Reference proteome</keyword>
<feature type="region of interest" description="Disordered" evidence="2">
    <location>
        <begin position="1"/>
        <end position="116"/>
    </location>
</feature>
<accession>A0ABN9TWE8</accession>
<dbReference type="Proteomes" id="UP001189429">
    <property type="component" value="Unassembled WGS sequence"/>
</dbReference>
<feature type="coiled-coil region" evidence="1">
    <location>
        <begin position="153"/>
        <end position="180"/>
    </location>
</feature>
<comment type="caution">
    <text evidence="3">The sequence shown here is derived from an EMBL/GenBank/DDBJ whole genome shotgun (WGS) entry which is preliminary data.</text>
</comment>
<evidence type="ECO:0008006" key="5">
    <source>
        <dbReference type="Google" id="ProtNLM"/>
    </source>
</evidence>
<gene>
    <name evidence="3" type="ORF">PCOR1329_LOCUS42985</name>
</gene>
<keyword evidence="1" id="KW-0175">Coiled coil</keyword>
<proteinExistence type="predicted"/>
<evidence type="ECO:0000313" key="3">
    <source>
        <dbReference type="EMBL" id="CAK0850616.1"/>
    </source>
</evidence>
<dbReference type="EMBL" id="CAUYUJ010015168">
    <property type="protein sequence ID" value="CAK0850616.1"/>
    <property type="molecule type" value="Genomic_DNA"/>
</dbReference>